<evidence type="ECO:0000256" key="2">
    <source>
        <dbReference type="SAM" id="SignalP"/>
    </source>
</evidence>
<evidence type="ECO:0008006" key="5">
    <source>
        <dbReference type="Google" id="ProtNLM"/>
    </source>
</evidence>
<dbReference type="AlphaFoldDB" id="A0A9D2DU71"/>
<feature type="compositionally biased region" description="Acidic residues" evidence="1">
    <location>
        <begin position="32"/>
        <end position="42"/>
    </location>
</feature>
<dbReference type="Gene3D" id="2.60.40.1850">
    <property type="match status" value="1"/>
</dbReference>
<feature type="region of interest" description="Disordered" evidence="1">
    <location>
        <begin position="32"/>
        <end position="58"/>
    </location>
</feature>
<sequence>MKRKFILALCTLGMFTLSGGYHVVMAQADAAEETALEDETTGADEKSEEEQAKEDTEKDVLEDGVYTAEFDTDSTMFHVNEAYDGKGTLTVEDGEMTIHVSLVSKSIVNLFPGTAKDAQKDGAELLKPTTDSVTYNDGYTEEVYGFDIPVPALDEEFDVAILGKKGTWYDHKVSVSDPVPAEETGEVVTAEELGLEDGNYTVEVTLEGGSGKATVESPAKLEIKDGKVQAELVWSSPNYDYMIVDGEKYTMTNTEGNSTFEVPVAGFDSKLDVKADTVAMSTPHEIDYTLFFDSATIEPVEK</sequence>
<protein>
    <recommendedName>
        <fullName evidence="5">Iron transporter</fullName>
    </recommendedName>
</protein>
<proteinExistence type="predicted"/>
<dbReference type="InterPro" id="IPR037250">
    <property type="entry name" value="NEAT_dom_sf"/>
</dbReference>
<keyword evidence="2" id="KW-0732">Signal</keyword>
<gene>
    <name evidence="3" type="ORF">IAA21_10980</name>
</gene>
<evidence type="ECO:0000313" key="3">
    <source>
        <dbReference type="EMBL" id="HIZ23302.1"/>
    </source>
</evidence>
<dbReference type="EMBL" id="DXBU01000145">
    <property type="protein sequence ID" value="HIZ23302.1"/>
    <property type="molecule type" value="Genomic_DNA"/>
</dbReference>
<evidence type="ECO:0000313" key="4">
    <source>
        <dbReference type="Proteomes" id="UP000824041"/>
    </source>
</evidence>
<evidence type="ECO:0000256" key="1">
    <source>
        <dbReference type="SAM" id="MobiDB-lite"/>
    </source>
</evidence>
<dbReference type="Proteomes" id="UP000824041">
    <property type="component" value="Unassembled WGS sequence"/>
</dbReference>
<accession>A0A9D2DU71</accession>
<feature type="signal peptide" evidence="2">
    <location>
        <begin position="1"/>
        <end position="26"/>
    </location>
</feature>
<feature type="compositionally biased region" description="Basic and acidic residues" evidence="1">
    <location>
        <begin position="43"/>
        <end position="58"/>
    </location>
</feature>
<organism evidence="3 4">
    <name type="scientific">Candidatus Blautia faecigallinarum</name>
    <dbReference type="NCBI Taxonomy" id="2838488"/>
    <lineage>
        <taxon>Bacteria</taxon>
        <taxon>Bacillati</taxon>
        <taxon>Bacillota</taxon>
        <taxon>Clostridia</taxon>
        <taxon>Lachnospirales</taxon>
        <taxon>Lachnospiraceae</taxon>
        <taxon>Blautia</taxon>
    </lineage>
</organism>
<comment type="caution">
    <text evidence="3">The sequence shown here is derived from an EMBL/GenBank/DDBJ whole genome shotgun (WGS) entry which is preliminary data.</text>
</comment>
<dbReference type="SUPFAM" id="SSF158911">
    <property type="entry name" value="NEAT domain-like"/>
    <property type="match status" value="1"/>
</dbReference>
<reference evidence="3" key="1">
    <citation type="journal article" date="2021" name="PeerJ">
        <title>Extensive microbial diversity within the chicken gut microbiome revealed by metagenomics and culture.</title>
        <authorList>
            <person name="Gilroy R."/>
            <person name="Ravi A."/>
            <person name="Getino M."/>
            <person name="Pursley I."/>
            <person name="Horton D.L."/>
            <person name="Alikhan N.F."/>
            <person name="Baker D."/>
            <person name="Gharbi K."/>
            <person name="Hall N."/>
            <person name="Watson M."/>
            <person name="Adriaenssens E.M."/>
            <person name="Foster-Nyarko E."/>
            <person name="Jarju S."/>
            <person name="Secka A."/>
            <person name="Antonio M."/>
            <person name="Oren A."/>
            <person name="Chaudhuri R.R."/>
            <person name="La Ragione R."/>
            <person name="Hildebrand F."/>
            <person name="Pallen M.J."/>
        </authorList>
    </citation>
    <scope>NUCLEOTIDE SEQUENCE</scope>
    <source>
        <strain evidence="3">14324</strain>
    </source>
</reference>
<name>A0A9D2DU71_9FIRM</name>
<reference evidence="3" key="2">
    <citation type="submission" date="2021-04" db="EMBL/GenBank/DDBJ databases">
        <authorList>
            <person name="Gilroy R."/>
        </authorList>
    </citation>
    <scope>NUCLEOTIDE SEQUENCE</scope>
    <source>
        <strain evidence="3">14324</strain>
    </source>
</reference>
<feature type="chain" id="PRO_5038994906" description="Iron transporter" evidence="2">
    <location>
        <begin position="27"/>
        <end position="302"/>
    </location>
</feature>